<feature type="compositionally biased region" description="Polar residues" evidence="1">
    <location>
        <begin position="107"/>
        <end position="141"/>
    </location>
</feature>
<comment type="caution">
    <text evidence="2">The sequence shown here is derived from an EMBL/GenBank/DDBJ whole genome shotgun (WGS) entry which is preliminary data.</text>
</comment>
<sequence>MVRRSYPLPRPRRPTARGTSPPLLLSAPSSRVPPDRDPAAMARTSPRSHRRRPGRRSTGGGGRGSRDMGAVRRGDGGSWLRPDGAVGRPREEGGRDLIPPLARGSTPCRTSPSPVQPSTSISQWQPIELPQSCNTSRRGHQ</sequence>
<feature type="compositionally biased region" description="Basic residues" evidence="1">
    <location>
        <begin position="46"/>
        <end position="55"/>
    </location>
</feature>
<feature type="compositionally biased region" description="Basic and acidic residues" evidence="1">
    <location>
        <begin position="64"/>
        <end position="75"/>
    </location>
</feature>
<evidence type="ECO:0000313" key="3">
    <source>
        <dbReference type="Proteomes" id="UP001164776"/>
    </source>
</evidence>
<protein>
    <submittedName>
        <fullName evidence="2">Uncharacterized protein</fullName>
    </submittedName>
</protein>
<accession>A0A9W7X963</accession>
<evidence type="ECO:0000256" key="1">
    <source>
        <dbReference type="SAM" id="MobiDB-lite"/>
    </source>
</evidence>
<dbReference type="EMBL" id="MU630334">
    <property type="protein sequence ID" value="KAJ1254084.1"/>
    <property type="molecule type" value="Genomic_DNA"/>
</dbReference>
<feature type="compositionally biased region" description="Low complexity" evidence="1">
    <location>
        <begin position="20"/>
        <end position="32"/>
    </location>
</feature>
<dbReference type="AlphaFoldDB" id="A0A9W7X963"/>
<evidence type="ECO:0000313" key="2">
    <source>
        <dbReference type="EMBL" id="KAJ1254084.1"/>
    </source>
</evidence>
<reference evidence="2 3" key="1">
    <citation type="submission" date="2022-10" db="EMBL/GenBank/DDBJ databases">
        <title>WGS assembly of Paspalum vaginatum 540-79.</title>
        <authorList>
            <person name="Sun G."/>
            <person name="Wase N."/>
            <person name="Shu S."/>
            <person name="Jenkins J."/>
            <person name="Zhou B."/>
            <person name="Torres-Rodriguez J."/>
            <person name="Chen C."/>
            <person name="Sandor L."/>
            <person name="Plott C."/>
            <person name="Yoshinga Y."/>
            <person name="Daum C."/>
            <person name="Qi P."/>
            <person name="Barry K."/>
            <person name="Lipzen A."/>
            <person name="Berry L."/>
            <person name="Pedersen C."/>
            <person name="Gottilla T."/>
            <person name="Foltz A."/>
            <person name="Yu H."/>
            <person name="O'Malley R."/>
            <person name="Zhang C."/>
            <person name="Devos K."/>
            <person name="Sigmon B."/>
            <person name="Yu B."/>
            <person name="Obata T."/>
            <person name="Schmutz J."/>
            <person name="Schnable J."/>
        </authorList>
    </citation>
    <scope>NUCLEOTIDE SEQUENCE [LARGE SCALE GENOMIC DNA]</scope>
    <source>
        <strain evidence="3">cv. 540-79</strain>
    </source>
</reference>
<gene>
    <name evidence="2" type="ORF">BS78_K121800</name>
</gene>
<feature type="region of interest" description="Disordered" evidence="1">
    <location>
        <begin position="1"/>
        <end position="141"/>
    </location>
</feature>
<dbReference type="Proteomes" id="UP001164776">
    <property type="component" value="Unassembled WGS sequence"/>
</dbReference>
<proteinExistence type="predicted"/>
<keyword evidence="3" id="KW-1185">Reference proteome</keyword>
<name>A0A9W7X963_9POAL</name>
<organism evidence="2 3">
    <name type="scientific">Paspalum vaginatum</name>
    <name type="common">seashore paspalum</name>
    <dbReference type="NCBI Taxonomy" id="158149"/>
    <lineage>
        <taxon>Eukaryota</taxon>
        <taxon>Viridiplantae</taxon>
        <taxon>Streptophyta</taxon>
        <taxon>Embryophyta</taxon>
        <taxon>Tracheophyta</taxon>
        <taxon>Spermatophyta</taxon>
        <taxon>Magnoliopsida</taxon>
        <taxon>Liliopsida</taxon>
        <taxon>Poales</taxon>
        <taxon>Poaceae</taxon>
        <taxon>PACMAD clade</taxon>
        <taxon>Panicoideae</taxon>
        <taxon>Andropogonodae</taxon>
        <taxon>Paspaleae</taxon>
        <taxon>Paspalinae</taxon>
        <taxon>Paspalum</taxon>
    </lineage>
</organism>